<keyword evidence="3 5" id="KW-0732">Signal</keyword>
<comment type="caution">
    <text evidence="6">The sequence shown here is derived from an EMBL/GenBank/DDBJ whole genome shotgun (WGS) entry which is preliminary data.</text>
</comment>
<dbReference type="AlphaFoldDB" id="A0A4S1CAC6"/>
<proteinExistence type="inferred from homology"/>
<dbReference type="GO" id="GO:0030288">
    <property type="term" value="C:outer membrane-bounded periplasmic space"/>
    <property type="evidence" value="ECO:0007669"/>
    <property type="project" value="TreeGrafter"/>
</dbReference>
<accession>A0A4S1CAC6</accession>
<feature type="chain" id="PRO_5020795326" evidence="5">
    <location>
        <begin position="28"/>
        <end position="163"/>
    </location>
</feature>
<dbReference type="InterPro" id="IPR052211">
    <property type="entry name" value="Cpx_auxiliary_protein"/>
</dbReference>
<evidence type="ECO:0000256" key="4">
    <source>
        <dbReference type="ARBA" id="ARBA00022764"/>
    </source>
</evidence>
<evidence type="ECO:0000313" key="6">
    <source>
        <dbReference type="EMBL" id="TGU70239.1"/>
    </source>
</evidence>
<dbReference type="GO" id="GO:0051082">
    <property type="term" value="F:unfolded protein binding"/>
    <property type="evidence" value="ECO:0007669"/>
    <property type="project" value="TreeGrafter"/>
</dbReference>
<dbReference type="InterPro" id="IPR012899">
    <property type="entry name" value="LTXXQ"/>
</dbReference>
<evidence type="ECO:0000256" key="5">
    <source>
        <dbReference type="SAM" id="SignalP"/>
    </source>
</evidence>
<keyword evidence="7" id="KW-1185">Reference proteome</keyword>
<dbReference type="CDD" id="cd09916">
    <property type="entry name" value="CpxP_like"/>
    <property type="match status" value="1"/>
</dbReference>
<dbReference type="Proteomes" id="UP000306416">
    <property type="component" value="Unassembled WGS sequence"/>
</dbReference>
<dbReference type="PANTHER" id="PTHR38102">
    <property type="entry name" value="PERIPLASMIC CHAPERONE SPY"/>
    <property type="match status" value="1"/>
</dbReference>
<protein>
    <submittedName>
        <fullName evidence="6">Periplasmic heavy metal sensor</fullName>
    </submittedName>
</protein>
<keyword evidence="4" id="KW-0574">Periplasm</keyword>
<dbReference type="Gene3D" id="1.20.120.1490">
    <property type="match status" value="1"/>
</dbReference>
<feature type="signal peptide" evidence="5">
    <location>
        <begin position="1"/>
        <end position="27"/>
    </location>
</feature>
<evidence type="ECO:0000256" key="2">
    <source>
        <dbReference type="ARBA" id="ARBA00008441"/>
    </source>
</evidence>
<organism evidence="6 7">
    <name type="scientific">Geomonas terrae</name>
    <dbReference type="NCBI Taxonomy" id="2562681"/>
    <lineage>
        <taxon>Bacteria</taxon>
        <taxon>Pseudomonadati</taxon>
        <taxon>Thermodesulfobacteriota</taxon>
        <taxon>Desulfuromonadia</taxon>
        <taxon>Geobacterales</taxon>
        <taxon>Geobacteraceae</taxon>
        <taxon>Geomonas</taxon>
    </lineage>
</organism>
<gene>
    <name evidence="6" type="ORF">E4633_18745</name>
</gene>
<sequence>MKRQMKRLMLFACITATTVLGSQSAFAGYGAGGDGRMGGCEQQKHKGHGGMFRKMARELGLTDAQKQQVRTLFEAERQKNKPTFEALGTERRALRDLVHSGSADEGAIRAQSAKVAALQADLAVARAAVAKQVLALLTPEQAAKFNELKKGRGLGGMCLEQER</sequence>
<dbReference type="PIRSF" id="PIRSF034445">
    <property type="entry name" value="CpxP_Spy"/>
    <property type="match status" value="1"/>
</dbReference>
<reference evidence="6 7" key="1">
    <citation type="submission" date="2019-04" db="EMBL/GenBank/DDBJ databases">
        <title>Geobacter oryzae sp. nov., ferric-reducing bacteria isolated from paddy soil.</title>
        <authorList>
            <person name="Xu Z."/>
            <person name="Masuda Y."/>
            <person name="Itoh H."/>
            <person name="Senoo K."/>
        </authorList>
    </citation>
    <scope>NUCLEOTIDE SEQUENCE [LARGE SCALE GENOMIC DNA]</scope>
    <source>
        <strain evidence="6 7">Red111</strain>
    </source>
</reference>
<dbReference type="Pfam" id="PF07813">
    <property type="entry name" value="LTXXQ"/>
    <property type="match status" value="1"/>
</dbReference>
<evidence type="ECO:0000313" key="7">
    <source>
        <dbReference type="Proteomes" id="UP000306416"/>
    </source>
</evidence>
<evidence type="ECO:0000256" key="1">
    <source>
        <dbReference type="ARBA" id="ARBA00004418"/>
    </source>
</evidence>
<comment type="similarity">
    <text evidence="2">Belongs to the CpxP/Spy family.</text>
</comment>
<dbReference type="EMBL" id="SRSC01000005">
    <property type="protein sequence ID" value="TGU70239.1"/>
    <property type="molecule type" value="Genomic_DNA"/>
</dbReference>
<comment type="subcellular location">
    <subcellularLocation>
        <location evidence="1">Periplasm</location>
    </subcellularLocation>
</comment>
<evidence type="ECO:0000256" key="3">
    <source>
        <dbReference type="ARBA" id="ARBA00022729"/>
    </source>
</evidence>
<name>A0A4S1CAC6_9BACT</name>
<dbReference type="RefSeq" id="WP_135872604.1">
    <property type="nucleotide sequence ID" value="NZ_SRSC01000005.1"/>
</dbReference>
<dbReference type="PANTHER" id="PTHR38102:SF1">
    <property type="entry name" value="PERIPLASMIC CHAPERONE SPY"/>
    <property type="match status" value="1"/>
</dbReference>